<comment type="cofactor">
    <cofactor evidence="1">
        <name>Mo-bis(molybdopterin guanine dinucleotide)</name>
        <dbReference type="ChEBI" id="CHEBI:60539"/>
    </cofactor>
</comment>
<dbReference type="InterPro" id="IPR006657">
    <property type="entry name" value="MoPterin_dinucl-bd_dom"/>
</dbReference>
<accession>A0A3N0E172</accession>
<dbReference type="EMBL" id="RJMB01000032">
    <property type="protein sequence ID" value="RNL81592.1"/>
    <property type="molecule type" value="Genomic_DNA"/>
</dbReference>
<evidence type="ECO:0000256" key="4">
    <source>
        <dbReference type="ARBA" id="ARBA00022723"/>
    </source>
</evidence>
<keyword evidence="6" id="KW-0560">Oxidoreductase</keyword>
<proteinExistence type="inferred from homology"/>
<dbReference type="InterPro" id="IPR009010">
    <property type="entry name" value="Asp_de-COase-like_dom_sf"/>
</dbReference>
<keyword evidence="4" id="KW-0479">Metal-binding</keyword>
<keyword evidence="3" id="KW-0500">Molybdenum</keyword>
<sequence>MEAPDREEGAATIRRASAHWGDYRVLVSGDRVIGARPAPDDPAPAPLLENAPEAQHHVTRVATPAVRRRWLDNGPGPDGRRGAPDDEYQAVDWETALDLLAGELDRVRSEHGNAAIYGGSYGWASAGRFHHSQSQLHRLLNTLGGYTASRDTYSHAAIEVLVPHVLGRRGLGDLLERPPAWEVITDHTDLVVSFGGLRVSNTWNSAGGRAAQTAEPAMRVAADNGVRFVSVSPLRDDTPDGVDAEWLAAAPGSDTAVLLALTHVLLTEGIADTAFLDGHTVGAGRLRRYVLGETDGTPKSPEWAAELSGLPAETLRGLARRMAAGRTLLNVGWSVQRTRYGEQPLWAGIALAACLGQIGLPGGGFAAGYGSTGRYGGGATPAGLPRLPQGGNPVNSFIPVARVADMLLAPGQPYEYNGEHRHYPDVRLVAWSGGNPFHHHQDLARLSRAFARPETVLVVETHWTATARHADIVLPSTTALERDDIVASQGDLRLRAAPRAVSPHARARDEYDTYAELARRLGVGHAFTEGRTSAEWLRHMYEVWRSGQRDRPPTFAEFWDAGAVDLPGRTHPSSVLADFRRAPGSAPLDTPSGRIELYSETIAGFGYPECPGHPVWLPAEEWPGSPRSGAWPLLLLANQPGTKLHSQQDMGAHSRSAEIGGRAPIRLHPADADSRGLSPGDIVEVYNDRGSCLAGVVVSDALRPGVAQLSTGTWFDPSAPDVTCAHGNPNVLTADIGTSRLAQGCTGGHVLVEVRAHEGDPPPVRAFEPPRIVRR</sequence>
<dbReference type="PANTHER" id="PTHR43742">
    <property type="entry name" value="TRIMETHYLAMINE-N-OXIDE REDUCTASE"/>
    <property type="match status" value="1"/>
</dbReference>
<evidence type="ECO:0000259" key="8">
    <source>
        <dbReference type="Pfam" id="PF01568"/>
    </source>
</evidence>
<dbReference type="Proteomes" id="UP000269198">
    <property type="component" value="Unassembled WGS sequence"/>
</dbReference>
<feature type="domain" description="Molybdopterin oxidoreductase" evidence="7">
    <location>
        <begin position="60"/>
        <end position="519"/>
    </location>
</feature>
<evidence type="ECO:0000313" key="11">
    <source>
        <dbReference type="Proteomes" id="UP000269198"/>
    </source>
</evidence>
<dbReference type="SUPFAM" id="SSF50692">
    <property type="entry name" value="ADC-like"/>
    <property type="match status" value="1"/>
</dbReference>
<dbReference type="SUPFAM" id="SSF53706">
    <property type="entry name" value="Formate dehydrogenase/DMSO reductase, domains 1-3"/>
    <property type="match status" value="1"/>
</dbReference>
<gene>
    <name evidence="10" type="ORF">EFW17_21980</name>
</gene>
<dbReference type="PROSITE" id="PS00490">
    <property type="entry name" value="MOLYBDOPTERIN_PROK_2"/>
    <property type="match status" value="1"/>
</dbReference>
<evidence type="ECO:0000256" key="3">
    <source>
        <dbReference type="ARBA" id="ARBA00022505"/>
    </source>
</evidence>
<dbReference type="Pfam" id="PF00384">
    <property type="entry name" value="Molybdopterin"/>
    <property type="match status" value="1"/>
</dbReference>
<dbReference type="GO" id="GO:0009061">
    <property type="term" value="P:anaerobic respiration"/>
    <property type="evidence" value="ECO:0007669"/>
    <property type="project" value="TreeGrafter"/>
</dbReference>
<dbReference type="GO" id="GO:0030151">
    <property type="term" value="F:molybdenum ion binding"/>
    <property type="evidence" value="ECO:0007669"/>
    <property type="project" value="TreeGrafter"/>
</dbReference>
<reference evidence="10 11" key="1">
    <citation type="submission" date="2018-11" db="EMBL/GenBank/DDBJ databases">
        <title>The genome draft of YIM 96095.</title>
        <authorList>
            <person name="Tang S.-K."/>
            <person name="Chunyu W.-X."/>
            <person name="Feng Y.-Z."/>
        </authorList>
    </citation>
    <scope>NUCLEOTIDE SEQUENCE [LARGE SCALE GENOMIC DNA]</scope>
    <source>
        <strain evidence="10 11">YIM 96095</strain>
    </source>
</reference>
<dbReference type="Gene3D" id="3.90.55.10">
    <property type="entry name" value="Dimethylsulfoxide Reductase, domain 3"/>
    <property type="match status" value="1"/>
</dbReference>
<dbReference type="Gene3D" id="3.40.50.740">
    <property type="match status" value="1"/>
</dbReference>
<dbReference type="InterPro" id="IPR006655">
    <property type="entry name" value="Mopterin_OxRdtase_prok_CS"/>
</dbReference>
<dbReference type="InterPro" id="IPR006656">
    <property type="entry name" value="Mopterin_OxRdtase"/>
</dbReference>
<dbReference type="Pfam" id="PF18364">
    <property type="entry name" value="Molybdopterin_N"/>
    <property type="match status" value="1"/>
</dbReference>
<comment type="similarity">
    <text evidence="2">Belongs to the prokaryotic molybdopterin-containing oxidoreductase family.</text>
</comment>
<dbReference type="RefSeq" id="WP_123203343.1">
    <property type="nucleotide sequence ID" value="NZ_RJMB01000032.1"/>
</dbReference>
<dbReference type="Pfam" id="PF01568">
    <property type="entry name" value="Molydop_binding"/>
    <property type="match status" value="1"/>
</dbReference>
<protein>
    <submittedName>
        <fullName evidence="10">Molybdopterin oxidoreductase</fullName>
    </submittedName>
</protein>
<comment type="caution">
    <text evidence="10">The sequence shown here is derived from an EMBL/GenBank/DDBJ whole genome shotgun (WGS) entry which is preliminary data.</text>
</comment>
<dbReference type="GO" id="GO:0016491">
    <property type="term" value="F:oxidoreductase activity"/>
    <property type="evidence" value="ECO:0007669"/>
    <property type="project" value="UniProtKB-KW"/>
</dbReference>
<evidence type="ECO:0000259" key="9">
    <source>
        <dbReference type="Pfam" id="PF18364"/>
    </source>
</evidence>
<name>A0A3N0E172_9ACTN</name>
<evidence type="ECO:0000259" key="7">
    <source>
        <dbReference type="Pfam" id="PF00384"/>
    </source>
</evidence>
<dbReference type="Gene3D" id="2.40.40.20">
    <property type="match status" value="1"/>
</dbReference>
<evidence type="ECO:0000256" key="5">
    <source>
        <dbReference type="ARBA" id="ARBA00022764"/>
    </source>
</evidence>
<dbReference type="GO" id="GO:0043546">
    <property type="term" value="F:molybdopterin cofactor binding"/>
    <property type="evidence" value="ECO:0007669"/>
    <property type="project" value="InterPro"/>
</dbReference>
<dbReference type="InterPro" id="IPR041460">
    <property type="entry name" value="Molybdopterin_N"/>
</dbReference>
<dbReference type="GO" id="GO:0030288">
    <property type="term" value="C:outer membrane-bounded periplasmic space"/>
    <property type="evidence" value="ECO:0007669"/>
    <property type="project" value="TreeGrafter"/>
</dbReference>
<evidence type="ECO:0000256" key="6">
    <source>
        <dbReference type="ARBA" id="ARBA00023002"/>
    </source>
</evidence>
<dbReference type="InterPro" id="IPR050612">
    <property type="entry name" value="Prok_Mopterin_Oxidored"/>
</dbReference>
<dbReference type="OrthoDB" id="7376058at2"/>
<evidence type="ECO:0000313" key="10">
    <source>
        <dbReference type="EMBL" id="RNL81592.1"/>
    </source>
</evidence>
<dbReference type="PANTHER" id="PTHR43742:SF10">
    <property type="entry name" value="TRIMETHYLAMINE-N-OXIDE REDUCTASE 2"/>
    <property type="match status" value="1"/>
</dbReference>
<keyword evidence="5" id="KW-0574">Periplasm</keyword>
<dbReference type="Gene3D" id="3.40.228.10">
    <property type="entry name" value="Dimethylsulfoxide Reductase, domain 2"/>
    <property type="match status" value="1"/>
</dbReference>
<dbReference type="AlphaFoldDB" id="A0A3N0E172"/>
<organism evidence="10 11">
    <name type="scientific">Halostreptopolyspora alba</name>
    <dbReference type="NCBI Taxonomy" id="2487137"/>
    <lineage>
        <taxon>Bacteria</taxon>
        <taxon>Bacillati</taxon>
        <taxon>Actinomycetota</taxon>
        <taxon>Actinomycetes</taxon>
        <taxon>Streptosporangiales</taxon>
        <taxon>Nocardiopsidaceae</taxon>
        <taxon>Halostreptopolyspora</taxon>
    </lineage>
</organism>
<evidence type="ECO:0000256" key="2">
    <source>
        <dbReference type="ARBA" id="ARBA00010312"/>
    </source>
</evidence>
<feature type="domain" description="Molybdopterin oxidoreductase N-terminal" evidence="9">
    <location>
        <begin position="17"/>
        <end position="56"/>
    </location>
</feature>
<feature type="domain" description="Molybdopterin dinucleotide-binding" evidence="8">
    <location>
        <begin position="634"/>
        <end position="745"/>
    </location>
</feature>
<keyword evidence="11" id="KW-1185">Reference proteome</keyword>
<evidence type="ECO:0000256" key="1">
    <source>
        <dbReference type="ARBA" id="ARBA00001942"/>
    </source>
</evidence>
<dbReference type="GO" id="GO:0009055">
    <property type="term" value="F:electron transfer activity"/>
    <property type="evidence" value="ECO:0007669"/>
    <property type="project" value="TreeGrafter"/>
</dbReference>